<evidence type="ECO:0000259" key="1">
    <source>
        <dbReference type="Pfam" id="PF00425"/>
    </source>
</evidence>
<dbReference type="Pfam" id="PF00425">
    <property type="entry name" value="Chorismate_bind"/>
    <property type="match status" value="1"/>
</dbReference>
<accession>A0ABW8NGM3</accession>
<dbReference type="Proteomes" id="UP001620597">
    <property type="component" value="Unassembled WGS sequence"/>
</dbReference>
<dbReference type="SUPFAM" id="SSF56322">
    <property type="entry name" value="ADC synthase"/>
    <property type="match status" value="1"/>
</dbReference>
<gene>
    <name evidence="2" type="ORF">WG929_06755</name>
</gene>
<reference evidence="2 3" key="1">
    <citation type="submission" date="2024-03" db="EMBL/GenBank/DDBJ databases">
        <title>High-quality draft genome sequence of Oceanobacter sp. wDCs-4.</title>
        <authorList>
            <person name="Dong C."/>
        </authorList>
    </citation>
    <scope>NUCLEOTIDE SEQUENCE [LARGE SCALE GENOMIC DNA]</scope>
    <source>
        <strain evidence="3">wDCs-4</strain>
    </source>
</reference>
<dbReference type="PANTHER" id="PTHR11236:SF50">
    <property type="entry name" value="AMINODEOXYCHORISMATE SYNTHASE COMPONENT 1"/>
    <property type="match status" value="1"/>
</dbReference>
<dbReference type="Gene3D" id="3.60.120.10">
    <property type="entry name" value="Anthranilate synthase"/>
    <property type="match status" value="1"/>
</dbReference>
<sequence>MSSLPSTTALYTTYLLPFSARELLHCCQQLPGSALIYSGTSGQQQAARPCWAVLAYAPTRVLSASNDHQWRQLKQALEADQIKAASANPATPDNEGFISGWMGYFSYAAGCWTVAGIHPSDNRSTQSQPPHPLAEFHYYPHSLLLDFAEDTVTLRSPRPCTKTECSTILEQLNQARARCITNSNTTDTTDTYQWQPQWDASEYQQAFNQVQNYIVSGDVYQVNLTMPFRCHEDLTAISPAKLLEHFDAPFSCYFRGQSLTLFSVSPERFVKIHQQHMVTSPIKGTSPRGKTASEDLANRQWLADSKKNQAENLMIVDLLRNDLGRSAVTGSVQVEKLFDIESHANVHHMVSTIRAEIKPEISPLEAVLNAFPGGSITGAPKKRAMEIIRELEPDSRGLYCGSFGYFSDQGVADFNILIRSVVATPSGAECWAGGGVVKDSTAAGEYDELFSKVQQLLDTIS</sequence>
<dbReference type="PANTHER" id="PTHR11236">
    <property type="entry name" value="AMINOBENZOATE/ANTHRANILATE SYNTHASE"/>
    <property type="match status" value="1"/>
</dbReference>
<dbReference type="InterPro" id="IPR019999">
    <property type="entry name" value="Anth_synth_I-like"/>
</dbReference>
<keyword evidence="3" id="KW-1185">Reference proteome</keyword>
<feature type="domain" description="Chorismate-utilising enzyme C-terminal" evidence="1">
    <location>
        <begin position="201"/>
        <end position="452"/>
    </location>
</feature>
<dbReference type="InterPro" id="IPR015890">
    <property type="entry name" value="Chorismate_C"/>
</dbReference>
<protein>
    <submittedName>
        <fullName evidence="2">Anthranilate synthase component I family protein</fullName>
    </submittedName>
</protein>
<name>A0ABW8NGM3_9GAMM</name>
<dbReference type="InterPro" id="IPR005801">
    <property type="entry name" value="ADC_synthase"/>
</dbReference>
<dbReference type="PRINTS" id="PR00095">
    <property type="entry name" value="ANTSNTHASEI"/>
</dbReference>
<evidence type="ECO:0000313" key="3">
    <source>
        <dbReference type="Proteomes" id="UP001620597"/>
    </source>
</evidence>
<comment type="caution">
    <text evidence="2">The sequence shown here is derived from an EMBL/GenBank/DDBJ whole genome shotgun (WGS) entry which is preliminary data.</text>
</comment>
<dbReference type="RefSeq" id="WP_416205433.1">
    <property type="nucleotide sequence ID" value="NZ_JBBKTX010000006.1"/>
</dbReference>
<evidence type="ECO:0000313" key="2">
    <source>
        <dbReference type="EMBL" id="MFK4752104.1"/>
    </source>
</evidence>
<dbReference type="EMBL" id="JBBKTX010000006">
    <property type="protein sequence ID" value="MFK4752104.1"/>
    <property type="molecule type" value="Genomic_DNA"/>
</dbReference>
<proteinExistence type="predicted"/>
<organism evidence="2 3">
    <name type="scientific">Oceanobacter antarcticus</name>
    <dbReference type="NCBI Taxonomy" id="3133425"/>
    <lineage>
        <taxon>Bacteria</taxon>
        <taxon>Pseudomonadati</taxon>
        <taxon>Pseudomonadota</taxon>
        <taxon>Gammaproteobacteria</taxon>
        <taxon>Oceanospirillales</taxon>
        <taxon>Oceanospirillaceae</taxon>
        <taxon>Oceanobacter</taxon>
    </lineage>
</organism>